<comment type="caution">
    <text evidence="2">The sequence shown here is derived from an EMBL/GenBank/DDBJ whole genome shotgun (WGS) entry which is preliminary data.</text>
</comment>
<dbReference type="RefSeq" id="XP_025388909.1">
    <property type="nucleotide sequence ID" value="XM_025526343.1"/>
</dbReference>
<dbReference type="VEuPathDB" id="FungiDB:BO83DRAFT_16422"/>
<evidence type="ECO:0000313" key="3">
    <source>
        <dbReference type="Proteomes" id="UP000246171"/>
    </source>
</evidence>
<protein>
    <submittedName>
        <fullName evidence="2">Uncharacterized protein</fullName>
    </submittedName>
</protein>
<name>A0A317VKD4_ASPEC</name>
<organism evidence="2 3">
    <name type="scientific">Aspergillus eucalypticola (strain CBS 122712 / IBT 29274)</name>
    <dbReference type="NCBI Taxonomy" id="1448314"/>
    <lineage>
        <taxon>Eukaryota</taxon>
        <taxon>Fungi</taxon>
        <taxon>Dikarya</taxon>
        <taxon>Ascomycota</taxon>
        <taxon>Pezizomycotina</taxon>
        <taxon>Eurotiomycetes</taxon>
        <taxon>Eurotiomycetidae</taxon>
        <taxon>Eurotiales</taxon>
        <taxon>Aspergillaceae</taxon>
        <taxon>Aspergillus</taxon>
        <taxon>Aspergillus subgen. Circumdati</taxon>
    </lineage>
</organism>
<keyword evidence="3" id="KW-1185">Reference proteome</keyword>
<evidence type="ECO:0000256" key="1">
    <source>
        <dbReference type="SAM" id="MobiDB-lite"/>
    </source>
</evidence>
<gene>
    <name evidence="2" type="ORF">BO83DRAFT_16422</name>
</gene>
<dbReference type="AlphaFoldDB" id="A0A317VKD4"/>
<sequence length="89" mass="9751">MLRSFFAAWRLCSIATSNIASSSSVVRYRKSFESRGEETDKSFSATDDSHRTGWRETTVESSPGIATCVSARLNWAIGVEGGGKNLKDK</sequence>
<proteinExistence type="predicted"/>
<evidence type="ECO:0000313" key="2">
    <source>
        <dbReference type="EMBL" id="PWY74814.1"/>
    </source>
</evidence>
<dbReference type="Proteomes" id="UP000246171">
    <property type="component" value="Unassembled WGS sequence"/>
</dbReference>
<reference evidence="2" key="1">
    <citation type="submission" date="2016-12" db="EMBL/GenBank/DDBJ databases">
        <title>The genomes of Aspergillus section Nigri reveals drivers in fungal speciation.</title>
        <authorList>
            <consortium name="DOE Joint Genome Institute"/>
            <person name="Vesth T.C."/>
            <person name="Nybo J."/>
            <person name="Theobald S."/>
            <person name="Brandl J."/>
            <person name="Frisvad J.C."/>
            <person name="Nielsen K.F."/>
            <person name="Lyhne E.K."/>
            <person name="Kogle M.E."/>
            <person name="Kuo A."/>
            <person name="Riley R."/>
            <person name="Clum A."/>
            <person name="Nolan M."/>
            <person name="Lipzen A."/>
            <person name="Salamov A."/>
            <person name="Henrissat B."/>
            <person name="Wiebenga A."/>
            <person name="De vries R.P."/>
            <person name="Grigoriev I.V."/>
            <person name="Mortensen U.H."/>
            <person name="Andersen M.R."/>
            <person name="Baker S.E."/>
        </authorList>
    </citation>
    <scope>NUCLEOTIDE SEQUENCE</scope>
    <source>
        <strain evidence="2">CBS 122712</strain>
    </source>
</reference>
<dbReference type="GeneID" id="37048305"/>
<accession>A0A317VKD4</accession>
<dbReference type="EMBL" id="MSFU01000010">
    <property type="protein sequence ID" value="PWY74814.1"/>
    <property type="molecule type" value="Genomic_DNA"/>
</dbReference>
<feature type="region of interest" description="Disordered" evidence="1">
    <location>
        <begin position="33"/>
        <end position="57"/>
    </location>
</feature>